<sequence precursor="true">MKHYFLASLFTIMTLPMATSAIALTPEASVKEIADNLVELNPITWTAPAEKYHMVVFIDNQCSYCSDVVKKVQQYTDAGLTMSFLTVAPPAIHDKVISDMARVWCSSSPRESLRNAMAGFLPNNDTSPACIRTIEQQSALADRVGIEVTPVMVVMQPSPVVFIGNVKPAEILKALKH</sequence>
<protein>
    <recommendedName>
        <fullName evidence="2">Thioredoxin-like fold domain-containing protein</fullName>
    </recommendedName>
</protein>
<name>A0A0H3FK94_RAHSY</name>
<evidence type="ECO:0000259" key="2">
    <source>
        <dbReference type="Pfam" id="PF13098"/>
    </source>
</evidence>
<reference evidence="4" key="1">
    <citation type="submission" date="2011-01" db="EMBL/GenBank/DDBJ databases">
        <title>Complete sequence of plasmid2 of Rahnella sp. Y9602.</title>
        <authorList>
            <consortium name="US DOE Joint Genome Institute"/>
            <person name="Lucas S."/>
            <person name="Copeland A."/>
            <person name="Lapidus A."/>
            <person name="Cheng J.-F."/>
            <person name="Goodwin L."/>
            <person name="Pitluck S."/>
            <person name="Lu M."/>
            <person name="Detter J.C."/>
            <person name="Han C."/>
            <person name="Tapia R."/>
            <person name="Land M."/>
            <person name="Hauser L."/>
            <person name="Kyrpides N."/>
            <person name="Ivanova N."/>
            <person name="Ovchinnikova G."/>
            <person name="Pagani I."/>
            <person name="Sobecky P.A."/>
            <person name="Martinez R.J."/>
            <person name="Woyke T."/>
        </authorList>
    </citation>
    <scope>NUCLEOTIDE SEQUENCE [LARGE SCALE GENOMIC DNA]</scope>
    <source>
        <strain evidence="4">Y9602</strain>
        <plasmid evidence="4">pRAHAQ02</plasmid>
    </source>
</reference>
<feature type="chain" id="PRO_5002609080" description="Thioredoxin-like fold domain-containing protein" evidence="1">
    <location>
        <begin position="24"/>
        <end position="177"/>
    </location>
</feature>
<dbReference type="SUPFAM" id="SSF52833">
    <property type="entry name" value="Thioredoxin-like"/>
    <property type="match status" value="1"/>
</dbReference>
<dbReference type="AlphaFoldDB" id="A0A0H3FK94"/>
<dbReference type="RefSeq" id="WP_013578402.1">
    <property type="nucleotide sequence ID" value="NC_015063.1"/>
</dbReference>
<dbReference type="InterPro" id="IPR036249">
    <property type="entry name" value="Thioredoxin-like_sf"/>
</dbReference>
<evidence type="ECO:0000256" key="1">
    <source>
        <dbReference type="SAM" id="SignalP"/>
    </source>
</evidence>
<dbReference type="PANTHER" id="PTHR35272">
    <property type="entry name" value="THIOL:DISULFIDE INTERCHANGE PROTEIN DSBC-RELATED"/>
    <property type="match status" value="1"/>
</dbReference>
<proteinExistence type="predicted"/>
<dbReference type="Pfam" id="PF13098">
    <property type="entry name" value="Thioredoxin_2"/>
    <property type="match status" value="1"/>
</dbReference>
<evidence type="ECO:0000313" key="3">
    <source>
        <dbReference type="EMBL" id="ADW76726.1"/>
    </source>
</evidence>
<dbReference type="Proteomes" id="UP000007257">
    <property type="component" value="Plasmid pRAHAQ02"/>
</dbReference>
<keyword evidence="3" id="KW-0614">Plasmid</keyword>
<feature type="domain" description="Thioredoxin-like fold" evidence="2">
    <location>
        <begin position="48"/>
        <end position="175"/>
    </location>
</feature>
<dbReference type="PANTHER" id="PTHR35272:SF3">
    <property type="entry name" value="THIOL:DISULFIDE INTERCHANGE PROTEIN DSBC"/>
    <property type="match status" value="1"/>
</dbReference>
<dbReference type="Gene3D" id="3.40.30.10">
    <property type="entry name" value="Glutaredoxin"/>
    <property type="match status" value="1"/>
</dbReference>
<feature type="signal peptide" evidence="1">
    <location>
        <begin position="1"/>
        <end position="23"/>
    </location>
</feature>
<gene>
    <name evidence="3" type="ordered locus">Rahaq_5163</name>
</gene>
<geneLocation type="plasmid" evidence="3 4">
    <name>pRAHAQ02</name>
</geneLocation>
<dbReference type="InterPro" id="IPR051470">
    <property type="entry name" value="Thiol:disulfide_interchange"/>
</dbReference>
<evidence type="ECO:0000313" key="4">
    <source>
        <dbReference type="Proteomes" id="UP000007257"/>
    </source>
</evidence>
<keyword evidence="1" id="KW-0732">Signal</keyword>
<dbReference type="EMBL" id="CP002507">
    <property type="protein sequence ID" value="ADW76726.1"/>
    <property type="molecule type" value="Genomic_DNA"/>
</dbReference>
<organism evidence="3 4">
    <name type="scientific">Rahnella sp. (strain Y9602)</name>
    <dbReference type="NCBI Taxonomy" id="2703885"/>
    <lineage>
        <taxon>Bacteria</taxon>
        <taxon>Pseudomonadati</taxon>
        <taxon>Pseudomonadota</taxon>
        <taxon>Gammaproteobacteria</taxon>
        <taxon>Enterobacterales</taxon>
        <taxon>Yersiniaceae</taxon>
        <taxon>Rahnella</taxon>
    </lineage>
</organism>
<dbReference type="KEGG" id="rah:Rahaq_5163"/>
<dbReference type="InterPro" id="IPR012336">
    <property type="entry name" value="Thioredoxin-like_fold"/>
</dbReference>
<accession>A0A0H3FK94</accession>
<dbReference type="HOGENOM" id="CLU_124887_0_0_6"/>
<reference evidence="3 4" key="2">
    <citation type="journal article" date="2012" name="J. Bacteriol.">
        <title>Complete Genome Sequence of Rahnella sp. Strain Y9602, a Gammaproteobacterium Isolate from Metal- and Radionuclide-Contaminated Soil.</title>
        <authorList>
            <person name="Martinez R.J."/>
            <person name="Bruce D."/>
            <person name="Detter C."/>
            <person name="Goodwin L.A."/>
            <person name="Han J."/>
            <person name="Han C.S."/>
            <person name="Held B."/>
            <person name="Land M.L."/>
            <person name="Mikhailova N."/>
            <person name="Nolan M."/>
            <person name="Pennacchio L."/>
            <person name="Pitluck S."/>
            <person name="Tapia R."/>
            <person name="Woyke T."/>
            <person name="Sobecky P.A."/>
        </authorList>
    </citation>
    <scope>NUCLEOTIDE SEQUENCE [LARGE SCALE GENOMIC DNA]</scope>
    <source>
        <strain evidence="3 4">Y9602</strain>
        <plasmid evidence="3 4">pRAHAQ02</plasmid>
    </source>
</reference>
<dbReference type="OrthoDB" id="6564016at2"/>